<evidence type="ECO:0000313" key="2">
    <source>
        <dbReference type="EMBL" id="KAJ7976745.1"/>
    </source>
</evidence>
<dbReference type="Proteomes" id="UP001163823">
    <property type="component" value="Chromosome 3"/>
</dbReference>
<name>A0AAD7Q8A7_QUISA</name>
<dbReference type="EMBL" id="JARAOO010000003">
    <property type="protein sequence ID" value="KAJ7976745.1"/>
    <property type="molecule type" value="Genomic_DNA"/>
</dbReference>
<dbReference type="AlphaFoldDB" id="A0AAD7Q8A7"/>
<feature type="coiled-coil region" evidence="1">
    <location>
        <begin position="54"/>
        <end position="115"/>
    </location>
</feature>
<accession>A0AAD7Q8A7</accession>
<protein>
    <submittedName>
        <fullName evidence="2">Nucleic acid-binding, OB-fold containing protein</fullName>
    </submittedName>
</protein>
<comment type="caution">
    <text evidence="2">The sequence shown here is derived from an EMBL/GenBank/DDBJ whole genome shotgun (WGS) entry which is preliminary data.</text>
</comment>
<keyword evidence="1" id="KW-0175">Coiled coil</keyword>
<organism evidence="2 3">
    <name type="scientific">Quillaja saponaria</name>
    <name type="common">Soap bark tree</name>
    <dbReference type="NCBI Taxonomy" id="32244"/>
    <lineage>
        <taxon>Eukaryota</taxon>
        <taxon>Viridiplantae</taxon>
        <taxon>Streptophyta</taxon>
        <taxon>Embryophyta</taxon>
        <taxon>Tracheophyta</taxon>
        <taxon>Spermatophyta</taxon>
        <taxon>Magnoliopsida</taxon>
        <taxon>eudicotyledons</taxon>
        <taxon>Gunneridae</taxon>
        <taxon>Pentapetalae</taxon>
        <taxon>rosids</taxon>
        <taxon>fabids</taxon>
        <taxon>Fabales</taxon>
        <taxon>Quillajaceae</taxon>
        <taxon>Quillaja</taxon>
    </lineage>
</organism>
<dbReference type="KEGG" id="qsa:O6P43_006480"/>
<evidence type="ECO:0000313" key="3">
    <source>
        <dbReference type="Proteomes" id="UP001163823"/>
    </source>
</evidence>
<proteinExistence type="predicted"/>
<sequence length="154" mass="17822">MAWDLWSPSYSQENLLAVVHESSYSERPGWQCDFYFGYGDDLIEEHALNEKSFIQVLRILITKADNEIEELEKDLVSLQNKLAWAEDEELSGICCNALNEKINCLDVSIRGLRNETVDNIEFQLQLNKPAASIHEIMKTVLINHRQDKYGQFDI</sequence>
<keyword evidence="3" id="KW-1185">Reference proteome</keyword>
<evidence type="ECO:0000256" key="1">
    <source>
        <dbReference type="SAM" id="Coils"/>
    </source>
</evidence>
<reference evidence="2" key="1">
    <citation type="journal article" date="2023" name="Science">
        <title>Elucidation of the pathway for biosynthesis of saponin adjuvants from the soapbark tree.</title>
        <authorList>
            <person name="Reed J."/>
            <person name="Orme A."/>
            <person name="El-Demerdash A."/>
            <person name="Owen C."/>
            <person name="Martin L.B.B."/>
            <person name="Misra R.C."/>
            <person name="Kikuchi S."/>
            <person name="Rejzek M."/>
            <person name="Martin A.C."/>
            <person name="Harkess A."/>
            <person name="Leebens-Mack J."/>
            <person name="Louveau T."/>
            <person name="Stephenson M.J."/>
            <person name="Osbourn A."/>
        </authorList>
    </citation>
    <scope>NUCLEOTIDE SEQUENCE</scope>
    <source>
        <strain evidence="2">S10</strain>
    </source>
</reference>
<gene>
    <name evidence="2" type="ORF">O6P43_006480</name>
</gene>